<name>A0ABT3Q8W6_9PROT</name>
<dbReference type="RefSeq" id="WP_166122418.1">
    <property type="nucleotide sequence ID" value="NZ_JAPIUX010000013.1"/>
</dbReference>
<reference evidence="1 2" key="1">
    <citation type="submission" date="2022-11" db="EMBL/GenBank/DDBJ databases">
        <title>Genome sequencing of Acetobacter type strain.</title>
        <authorList>
            <person name="Heo J."/>
            <person name="Lee D."/>
            <person name="Han B.-H."/>
            <person name="Hong S.-B."/>
            <person name="Kwon S.-W."/>
        </authorList>
    </citation>
    <scope>NUCLEOTIDE SEQUENCE [LARGE SCALE GENOMIC DNA]</scope>
    <source>
        <strain evidence="1 2">KACC 21251</strain>
    </source>
</reference>
<comment type="caution">
    <text evidence="1">The sequence shown here is derived from an EMBL/GenBank/DDBJ whole genome shotgun (WGS) entry which is preliminary data.</text>
</comment>
<dbReference type="EMBL" id="JAPIUX010000013">
    <property type="protein sequence ID" value="MCX2561740.1"/>
    <property type="molecule type" value="Genomic_DNA"/>
</dbReference>
<accession>A0ABT3Q8W6</accession>
<sequence length="717" mass="79930">MSFYLLSWHGTLAGYTGMHMHPASFAEVYSRAVAPVILHTSGLLEPCGAFVQAQPVESVSGHHLVALKADTHYVCCRPTGEFAPSPLCAAWEHFLAVPTELLPALRDLTARNWFEGTRFLGKAICVEHEIVLGERKWPVHGLHAERRGDSLTLWNEASAERTVLRLCPSSSLASLMEMLTERLETSSIHPALTPWATLEALRGHMLLVSLTPENTGHILHLARICGLFEQWDLAAGFLACAQTQDERPDLLWFAAILALRTTEYGAAAALTEQALTTRFPDRPILAETQDLLDALKAGKDMLFLFPAKLHALGLPAFEDLFDQLLLPMPLSPQSGRAEKQAYSTRFEEACTQQDVPHRLRLLAAEVRANGQSYWEEINMGHASWLNDLRAEADAHYATARTLALQGNISPIHYNCGVFTWLSEAASKALVGRTMPDHLGLSSWTWHFSPEAETQPELCLVFGCDSRYFEFIPKLILSLIRACRADSAAGRLELCIGVDQPTMEQLNFLTKVAEWLEEHEPRLGLNFAHGTLTSRTPATYTAIRYLMLPAITARYSCPVMTADCDGYFPQDFISLWREMQQTADYGFRLYAYDQSGKQIHGEPWGFGAGLSYFGEAEKLPDIANFLSNYLNTAYNPQNPTNWCVDQCALAQAFREFVAPRWHDLRIKFMDDGTPLMIMPHHVGGKRALLEHGGTVTQADVLRELSDYAPEQQGTATEG</sequence>
<organism evidence="1 2">
    <name type="scientific">Acetobacter farinalis</name>
    <dbReference type="NCBI Taxonomy" id="1260984"/>
    <lineage>
        <taxon>Bacteria</taxon>
        <taxon>Pseudomonadati</taxon>
        <taxon>Pseudomonadota</taxon>
        <taxon>Alphaproteobacteria</taxon>
        <taxon>Acetobacterales</taxon>
        <taxon>Acetobacteraceae</taxon>
        <taxon>Acetobacter</taxon>
    </lineage>
</organism>
<gene>
    <name evidence="1" type="ORF">OQ252_10070</name>
</gene>
<protein>
    <recommendedName>
        <fullName evidence="3">Glycosyl transferase</fullName>
    </recommendedName>
</protein>
<proteinExistence type="predicted"/>
<dbReference type="Proteomes" id="UP001526446">
    <property type="component" value="Unassembled WGS sequence"/>
</dbReference>
<evidence type="ECO:0000313" key="1">
    <source>
        <dbReference type="EMBL" id="MCX2561740.1"/>
    </source>
</evidence>
<evidence type="ECO:0008006" key="3">
    <source>
        <dbReference type="Google" id="ProtNLM"/>
    </source>
</evidence>
<evidence type="ECO:0000313" key="2">
    <source>
        <dbReference type="Proteomes" id="UP001526446"/>
    </source>
</evidence>
<keyword evidence="2" id="KW-1185">Reference proteome</keyword>